<proteinExistence type="inferred from homology"/>
<keyword evidence="7" id="KW-1185">Reference proteome</keyword>
<dbReference type="Proteomes" id="UP001430848">
    <property type="component" value="Unassembled WGS sequence"/>
</dbReference>
<evidence type="ECO:0000256" key="3">
    <source>
        <dbReference type="ARBA" id="ARBA00012922"/>
    </source>
</evidence>
<dbReference type="InterPro" id="IPR020556">
    <property type="entry name" value="Amidase_CS"/>
</dbReference>
<gene>
    <name evidence="6" type="ORF">SLS63_007308</name>
</gene>
<organism evidence="6 7">
    <name type="scientific">Diaporthe eres</name>
    <name type="common">Phomopsis oblonga</name>
    <dbReference type="NCBI Taxonomy" id="83184"/>
    <lineage>
        <taxon>Eukaryota</taxon>
        <taxon>Fungi</taxon>
        <taxon>Dikarya</taxon>
        <taxon>Ascomycota</taxon>
        <taxon>Pezizomycotina</taxon>
        <taxon>Sordariomycetes</taxon>
        <taxon>Sordariomycetidae</taxon>
        <taxon>Diaporthales</taxon>
        <taxon>Diaporthaceae</taxon>
        <taxon>Diaporthe</taxon>
        <taxon>Diaporthe eres species complex</taxon>
    </lineage>
</organism>
<accession>A0ABR1P5Z5</accession>
<dbReference type="Gene3D" id="3.90.1300.10">
    <property type="entry name" value="Amidase signature (AS) domain"/>
    <property type="match status" value="1"/>
</dbReference>
<sequence length="560" mass="61152">MSKAFPIIQTVPVAKGTPEYEALRDRIVQQQFADKVPKELLLPPEIIKNPPRNVTSVPRDCGLLTADELEITESYDATALAQAIRERKLTAVAVATAFAKRAIIAHQLTCCLTEWFMDEALARAKSLDDHLASTGRPVGPLHGVPISIKEHVQMAGHWSADGYIASRQIDGEDSHVVAILRGLGAVFYCKTNQPQHIMHLETVSPYGRTLNPHNIDLSAGGSSGGEGALIALRGSVLGVGSDIGGSIRGPAGFCGIYGFKPTSHYLPMMGMLHGGNPAELTILATCGPMGVSLRDLDLFMSVVVGEKPFLREPSLVPLPWTGLSTPLPSSPALKVGVLMHDGVIQPQPPVVRALEWAKDKLSNSPSIKLKPFTPYRAADAIRNIRRAYTPDGGASLKAGLAKAGEPMEKLTQWTIQDAGGPPYTFQQMFDMRCERDSFRYEFAKHWTEQDVDVVICPVFIGPASAHDTALYWDYTAFWNYVDYPGVVVPTPVKALRKDEERQYAPGKALGKEDAHVRELWAATDFEGAPINLQIVARKYHDNYLLAAAKEIEKCLHAHNT</sequence>
<evidence type="ECO:0000259" key="5">
    <source>
        <dbReference type="Pfam" id="PF01425"/>
    </source>
</evidence>
<name>A0ABR1P5Z5_DIAER</name>
<dbReference type="EMBL" id="JAKNSF020000039">
    <property type="protein sequence ID" value="KAK7727257.1"/>
    <property type="molecule type" value="Genomic_DNA"/>
</dbReference>
<dbReference type="Pfam" id="PF01425">
    <property type="entry name" value="Amidase"/>
    <property type="match status" value="1"/>
</dbReference>
<dbReference type="InterPro" id="IPR023631">
    <property type="entry name" value="Amidase_dom"/>
</dbReference>
<evidence type="ECO:0000256" key="2">
    <source>
        <dbReference type="ARBA" id="ARBA00009199"/>
    </source>
</evidence>
<dbReference type="PANTHER" id="PTHR46072:SF4">
    <property type="entry name" value="AMIDASE C550.07-RELATED"/>
    <property type="match status" value="1"/>
</dbReference>
<dbReference type="PROSITE" id="PS00571">
    <property type="entry name" value="AMIDASES"/>
    <property type="match status" value="1"/>
</dbReference>
<dbReference type="EC" id="3.5.1.4" evidence="3"/>
<evidence type="ECO:0000313" key="6">
    <source>
        <dbReference type="EMBL" id="KAK7727257.1"/>
    </source>
</evidence>
<evidence type="ECO:0000256" key="1">
    <source>
        <dbReference type="ARBA" id="ARBA00001311"/>
    </source>
</evidence>
<feature type="domain" description="Amidase" evidence="5">
    <location>
        <begin position="94"/>
        <end position="545"/>
    </location>
</feature>
<comment type="caution">
    <text evidence="6">The sequence shown here is derived from an EMBL/GenBank/DDBJ whole genome shotgun (WGS) entry which is preliminary data.</text>
</comment>
<dbReference type="InterPro" id="IPR036928">
    <property type="entry name" value="AS_sf"/>
</dbReference>
<reference evidence="6 7" key="1">
    <citation type="submission" date="2024-02" db="EMBL/GenBank/DDBJ databases">
        <title>De novo assembly and annotation of 12 fungi associated with fruit tree decline syndrome in Ontario, Canada.</title>
        <authorList>
            <person name="Sulman M."/>
            <person name="Ellouze W."/>
            <person name="Ilyukhin E."/>
        </authorList>
    </citation>
    <scope>NUCLEOTIDE SEQUENCE [LARGE SCALE GENOMIC DNA]</scope>
    <source>
        <strain evidence="6 7">M169</strain>
    </source>
</reference>
<evidence type="ECO:0000313" key="7">
    <source>
        <dbReference type="Proteomes" id="UP001430848"/>
    </source>
</evidence>
<comment type="catalytic activity">
    <reaction evidence="1">
        <text>a monocarboxylic acid amide + H2O = a monocarboxylate + NH4(+)</text>
        <dbReference type="Rhea" id="RHEA:12020"/>
        <dbReference type="ChEBI" id="CHEBI:15377"/>
        <dbReference type="ChEBI" id="CHEBI:28938"/>
        <dbReference type="ChEBI" id="CHEBI:35757"/>
        <dbReference type="ChEBI" id="CHEBI:83628"/>
        <dbReference type="EC" id="3.5.1.4"/>
    </reaction>
</comment>
<keyword evidence="4" id="KW-0378">Hydrolase</keyword>
<dbReference type="SUPFAM" id="SSF75304">
    <property type="entry name" value="Amidase signature (AS) enzymes"/>
    <property type="match status" value="1"/>
</dbReference>
<evidence type="ECO:0000256" key="4">
    <source>
        <dbReference type="ARBA" id="ARBA00022801"/>
    </source>
</evidence>
<dbReference type="PIRSF" id="PIRSF001221">
    <property type="entry name" value="Amidase_fungi"/>
    <property type="match status" value="1"/>
</dbReference>
<dbReference type="PANTHER" id="PTHR46072">
    <property type="entry name" value="AMIDASE-RELATED-RELATED"/>
    <property type="match status" value="1"/>
</dbReference>
<protein>
    <recommendedName>
        <fullName evidence="3">amidase</fullName>
        <ecNumber evidence="3">3.5.1.4</ecNumber>
    </recommendedName>
</protein>
<comment type="similarity">
    <text evidence="2">Belongs to the amidase family.</text>
</comment>